<dbReference type="NCBIfam" id="NF006047">
    <property type="entry name" value="PRK08193.1"/>
    <property type="match status" value="1"/>
</dbReference>
<dbReference type="GO" id="GO:0019323">
    <property type="term" value="P:pentose catabolic process"/>
    <property type="evidence" value="ECO:0007669"/>
    <property type="project" value="TreeGrafter"/>
</dbReference>
<dbReference type="FunFam" id="3.40.225.10:FF:000001">
    <property type="entry name" value="L-ribulose-5-phosphate 4-epimerase UlaF"/>
    <property type="match status" value="1"/>
</dbReference>
<dbReference type="EMBL" id="CP097562">
    <property type="protein sequence ID" value="USF24013.1"/>
    <property type="molecule type" value="Genomic_DNA"/>
</dbReference>
<dbReference type="RefSeq" id="WP_023275384.1">
    <property type="nucleotide sequence ID" value="NZ_CP097562.1"/>
</dbReference>
<dbReference type="OrthoDB" id="9786287at2"/>
<evidence type="ECO:0000313" key="10">
    <source>
        <dbReference type="Proteomes" id="UP000017429"/>
    </source>
</evidence>
<dbReference type="KEGG" id="msch:N508_001088"/>
<sequence>MFDNIKEKVYEANIQLYKQGLVPLTWGNVSARVEDYIIIKPSGVEYEKMSPQDMVVLDLAGKVIDGKLKPSSDTKTHLEIYHSCSQIYSVCHTHSKYATSYAQAGIPIKAMGTTHADYFFGDIPCTRALTYDEVESDYELNTGKVIAETFKDKDWLQIPAVLVKQHGPFTWGGSADKGGLDAVENAVVLEEIAQINYQTMLINPAAVLLPDYVLNKHYYRKHGAGAYYGQKK</sequence>
<dbReference type="InterPro" id="IPR036409">
    <property type="entry name" value="Aldolase_II/adducin_N_sf"/>
</dbReference>
<dbReference type="InterPro" id="IPR050197">
    <property type="entry name" value="Aldolase_class_II_sugar_metab"/>
</dbReference>
<proteinExistence type="inferred from homology"/>
<accession>V2QI35</accession>
<keyword evidence="8" id="KW-0119">Carbohydrate metabolism</keyword>
<dbReference type="GO" id="GO:0008742">
    <property type="term" value="F:L-ribulose-phosphate 4-epimerase activity"/>
    <property type="evidence" value="ECO:0007669"/>
    <property type="project" value="UniProtKB-EC"/>
</dbReference>
<evidence type="ECO:0000256" key="8">
    <source>
        <dbReference type="ARBA" id="ARBA00023277"/>
    </source>
</evidence>
<evidence type="ECO:0000256" key="7">
    <source>
        <dbReference type="ARBA" id="ARBA00023235"/>
    </source>
</evidence>
<evidence type="ECO:0000256" key="4">
    <source>
        <dbReference type="ARBA" id="ARBA00013186"/>
    </source>
</evidence>
<name>V2QI35_9BACT</name>
<dbReference type="GO" id="GO:0046872">
    <property type="term" value="F:metal ion binding"/>
    <property type="evidence" value="ECO:0007669"/>
    <property type="project" value="UniProtKB-KW"/>
</dbReference>
<dbReference type="eggNOG" id="COG0235">
    <property type="taxonomic scope" value="Bacteria"/>
</dbReference>
<dbReference type="SMART" id="SM01007">
    <property type="entry name" value="Aldolase_II"/>
    <property type="match status" value="1"/>
</dbReference>
<keyword evidence="5" id="KW-0479">Metal-binding</keyword>
<organism evidence="9 10">
    <name type="scientific">Mucispirillum schaedleri ASF457</name>
    <dbReference type="NCBI Taxonomy" id="1379858"/>
    <lineage>
        <taxon>Bacteria</taxon>
        <taxon>Pseudomonadati</taxon>
        <taxon>Deferribacterota</taxon>
        <taxon>Deferribacteres</taxon>
        <taxon>Deferribacterales</taxon>
        <taxon>Mucispirillaceae</taxon>
        <taxon>Mucispirillum</taxon>
    </lineage>
</organism>
<evidence type="ECO:0000256" key="1">
    <source>
        <dbReference type="ARBA" id="ARBA00001726"/>
    </source>
</evidence>
<dbReference type="EC" id="5.1.3.4" evidence="4"/>
<comment type="cofactor">
    <cofactor evidence="2">
        <name>Zn(2+)</name>
        <dbReference type="ChEBI" id="CHEBI:29105"/>
    </cofactor>
</comment>
<evidence type="ECO:0000256" key="5">
    <source>
        <dbReference type="ARBA" id="ARBA00022723"/>
    </source>
</evidence>
<dbReference type="PANTHER" id="PTHR22789">
    <property type="entry name" value="FUCULOSE PHOSPHATE ALDOLASE"/>
    <property type="match status" value="1"/>
</dbReference>
<dbReference type="Pfam" id="PF00596">
    <property type="entry name" value="Aldolase_II"/>
    <property type="match status" value="1"/>
</dbReference>
<dbReference type="Gene3D" id="3.40.225.10">
    <property type="entry name" value="Class II aldolase/adducin N-terminal domain"/>
    <property type="match status" value="1"/>
</dbReference>
<protein>
    <recommendedName>
        <fullName evidence="4">L-ribulose-5-phosphate 4-epimerase</fullName>
        <ecNumber evidence="4">5.1.3.4</ecNumber>
    </recommendedName>
</protein>
<reference evidence="9" key="2">
    <citation type="submission" date="2022-05" db="EMBL/GenBank/DDBJ databases">
        <authorList>
            <person name="Proctor A.L."/>
            <person name="Phillips G.J."/>
            <person name="Wannemuehler M.J."/>
        </authorList>
    </citation>
    <scope>NUCLEOTIDE SEQUENCE</scope>
    <source>
        <strain evidence="9">ASF457</strain>
    </source>
</reference>
<dbReference type="GO" id="GO:0005829">
    <property type="term" value="C:cytosol"/>
    <property type="evidence" value="ECO:0007669"/>
    <property type="project" value="TreeGrafter"/>
</dbReference>
<evidence type="ECO:0000256" key="3">
    <source>
        <dbReference type="ARBA" id="ARBA00010037"/>
    </source>
</evidence>
<keyword evidence="10" id="KW-1185">Reference proteome</keyword>
<reference evidence="9" key="3">
    <citation type="submission" date="2022-06" db="EMBL/GenBank/DDBJ databases">
        <title>Resources to Facilitate Use of the Altered Schaedler Flora (ASF) Mouse Model to Study Microbiome Function.</title>
        <authorList>
            <person name="Proctor A."/>
            <person name="Parvinroo S."/>
            <person name="Richie T."/>
            <person name="Jia X."/>
            <person name="Lee S.T.M."/>
            <person name="Karp P.D."/>
            <person name="Paley S."/>
            <person name="Kostic A.D."/>
            <person name="Pierre J.F."/>
            <person name="Wannemuehler M.J."/>
            <person name="Phillips G.J."/>
        </authorList>
    </citation>
    <scope>NUCLEOTIDE SEQUENCE</scope>
    <source>
        <strain evidence="9">ASF457</strain>
    </source>
</reference>
<dbReference type="InterPro" id="IPR001303">
    <property type="entry name" value="Aldolase_II/adducin_N"/>
</dbReference>
<dbReference type="AlphaFoldDB" id="V2QI35"/>
<keyword evidence="6" id="KW-0862">Zinc</keyword>
<reference evidence="9" key="1">
    <citation type="journal article" date="2014" name="Genome Announc.">
        <title>Draft genome sequences of the altered schaedler flora, a defined bacterial community from gnotobiotic mice.</title>
        <authorList>
            <person name="Wannemuehler M.J."/>
            <person name="Overstreet A.M."/>
            <person name="Ward D.V."/>
            <person name="Phillips G.J."/>
        </authorList>
    </citation>
    <scope>NUCLEOTIDE SEQUENCE</scope>
    <source>
        <strain evidence="9">ASF457</strain>
    </source>
</reference>
<evidence type="ECO:0000256" key="6">
    <source>
        <dbReference type="ARBA" id="ARBA00022833"/>
    </source>
</evidence>
<dbReference type="SUPFAM" id="SSF53639">
    <property type="entry name" value="AraD/HMP-PK domain-like"/>
    <property type="match status" value="1"/>
</dbReference>
<evidence type="ECO:0000256" key="2">
    <source>
        <dbReference type="ARBA" id="ARBA00001947"/>
    </source>
</evidence>
<keyword evidence="7 9" id="KW-0413">Isomerase</keyword>
<gene>
    <name evidence="9" type="primary">ulaF</name>
    <name evidence="9" type="ORF">N508_001088</name>
</gene>
<dbReference type="GO" id="GO:0016832">
    <property type="term" value="F:aldehyde-lyase activity"/>
    <property type="evidence" value="ECO:0007669"/>
    <property type="project" value="TreeGrafter"/>
</dbReference>
<comment type="similarity">
    <text evidence="3">Belongs to the aldolase class II family. AraD/FucA subfamily.</text>
</comment>
<dbReference type="Proteomes" id="UP000017429">
    <property type="component" value="Chromosome"/>
</dbReference>
<dbReference type="PANTHER" id="PTHR22789:SF8">
    <property type="entry name" value="L-RIBULOSE-5-PHOSPHATE 4-EPIMERASE SGBE"/>
    <property type="match status" value="1"/>
</dbReference>
<comment type="catalytic activity">
    <reaction evidence="1">
        <text>L-ribulose 5-phosphate = D-xylulose 5-phosphate</text>
        <dbReference type="Rhea" id="RHEA:22368"/>
        <dbReference type="ChEBI" id="CHEBI:57737"/>
        <dbReference type="ChEBI" id="CHEBI:58226"/>
        <dbReference type="EC" id="5.1.3.4"/>
    </reaction>
</comment>
<evidence type="ECO:0000313" key="9">
    <source>
        <dbReference type="EMBL" id="USF24013.1"/>
    </source>
</evidence>